<organism evidence="3 4">
    <name type="scientific">Pseudotabrizicola algicola</name>
    <dbReference type="NCBI Taxonomy" id="2709381"/>
    <lineage>
        <taxon>Bacteria</taxon>
        <taxon>Pseudomonadati</taxon>
        <taxon>Pseudomonadota</taxon>
        <taxon>Alphaproteobacteria</taxon>
        <taxon>Rhodobacterales</taxon>
        <taxon>Paracoccaceae</taxon>
        <taxon>Pseudotabrizicola</taxon>
    </lineage>
</organism>
<dbReference type="Proteomes" id="UP000481421">
    <property type="component" value="Unassembled WGS sequence"/>
</dbReference>
<keyword evidence="4" id="KW-1185">Reference proteome</keyword>
<feature type="transmembrane region" description="Helical" evidence="2">
    <location>
        <begin position="77"/>
        <end position="101"/>
    </location>
</feature>
<feature type="region of interest" description="Disordered" evidence="1">
    <location>
        <begin position="1"/>
        <end position="22"/>
    </location>
</feature>
<keyword evidence="2" id="KW-0812">Transmembrane</keyword>
<feature type="transmembrane region" description="Helical" evidence="2">
    <location>
        <begin position="171"/>
        <end position="194"/>
    </location>
</feature>
<feature type="transmembrane region" description="Helical" evidence="2">
    <location>
        <begin position="146"/>
        <end position="165"/>
    </location>
</feature>
<comment type="caution">
    <text evidence="3">The sequence shown here is derived from an EMBL/GenBank/DDBJ whole genome shotgun (WGS) entry which is preliminary data.</text>
</comment>
<accession>A0A6B3RR87</accession>
<evidence type="ECO:0000313" key="4">
    <source>
        <dbReference type="Proteomes" id="UP000481421"/>
    </source>
</evidence>
<keyword evidence="2" id="KW-1133">Transmembrane helix</keyword>
<dbReference type="EMBL" id="JAAIKE010000004">
    <property type="protein sequence ID" value="NEX47318.1"/>
    <property type="molecule type" value="Genomic_DNA"/>
</dbReference>
<evidence type="ECO:0000256" key="2">
    <source>
        <dbReference type="SAM" id="Phobius"/>
    </source>
</evidence>
<gene>
    <name evidence="3" type="ORF">G3572_13970</name>
</gene>
<sequence>MTGDRGQTGTVGHRSTAGTQRSERVVSILDPTSAAASHVVLGRAAYLRELAIAAGLSVAMPAAVLIGVALFHLGYSLVAAAIIASAINTVTAVPLMVYATLRLNAASLARERCVISPRTHRIYQPLRGPLRWGGHYFAGSTRSRTISGLPGSLAAAMVFAVFALVTEDSMFRYFHIPIGLVLLLQAAVAASLLGTGRKQDQPPM</sequence>
<dbReference type="RefSeq" id="WP_164612913.1">
    <property type="nucleotide sequence ID" value="NZ_JAAIKE010000004.1"/>
</dbReference>
<dbReference type="AlphaFoldDB" id="A0A6B3RR87"/>
<evidence type="ECO:0000256" key="1">
    <source>
        <dbReference type="SAM" id="MobiDB-lite"/>
    </source>
</evidence>
<feature type="compositionally biased region" description="Polar residues" evidence="1">
    <location>
        <begin position="1"/>
        <end position="10"/>
    </location>
</feature>
<keyword evidence="2" id="KW-0472">Membrane</keyword>
<reference evidence="3 4" key="1">
    <citation type="submission" date="2020-02" db="EMBL/GenBank/DDBJ databases">
        <title>Rhodobacter algicola sp. nov., isolated from microalga culture.</title>
        <authorList>
            <person name="Park C.-Y."/>
        </authorList>
    </citation>
    <scope>NUCLEOTIDE SEQUENCE [LARGE SCALE GENOMIC DNA]</scope>
    <source>
        <strain evidence="3 4">ETT8</strain>
    </source>
</reference>
<proteinExistence type="predicted"/>
<protein>
    <submittedName>
        <fullName evidence="3">Uncharacterized protein</fullName>
    </submittedName>
</protein>
<evidence type="ECO:0000313" key="3">
    <source>
        <dbReference type="EMBL" id="NEX47318.1"/>
    </source>
</evidence>
<name>A0A6B3RR87_9RHOB</name>
<feature type="transmembrane region" description="Helical" evidence="2">
    <location>
        <begin position="50"/>
        <end position="71"/>
    </location>
</feature>